<gene>
    <name evidence="2" type="ORF">GZH47_33520</name>
</gene>
<organism evidence="2 3">
    <name type="scientific">Paenibacillus rhizovicinus</name>
    <dbReference type="NCBI Taxonomy" id="2704463"/>
    <lineage>
        <taxon>Bacteria</taxon>
        <taxon>Bacillati</taxon>
        <taxon>Bacillota</taxon>
        <taxon>Bacilli</taxon>
        <taxon>Bacillales</taxon>
        <taxon>Paenibacillaceae</taxon>
        <taxon>Paenibacillus</taxon>
    </lineage>
</organism>
<protein>
    <submittedName>
        <fullName evidence="2">Uncharacterized protein</fullName>
    </submittedName>
</protein>
<geneLocation type="plasmid" evidence="2 3">
    <name>unnamed2</name>
</geneLocation>
<evidence type="ECO:0000313" key="2">
    <source>
        <dbReference type="EMBL" id="QHW35814.1"/>
    </source>
</evidence>
<keyword evidence="2" id="KW-0614">Plasmid</keyword>
<accession>A0A6C0PB63</accession>
<dbReference type="KEGG" id="prz:GZH47_33520"/>
<name>A0A6C0PB63_9BACL</name>
<reference evidence="2 3" key="1">
    <citation type="submission" date="2020-02" db="EMBL/GenBank/DDBJ databases">
        <title>Paenibacillus sp. nov., isolated from rhizosphere soil of tomato.</title>
        <authorList>
            <person name="Weon H.-Y."/>
            <person name="Lee S.A."/>
        </authorList>
    </citation>
    <scope>NUCLEOTIDE SEQUENCE [LARGE SCALE GENOMIC DNA]</scope>
    <source>
        <strain evidence="2 3">14171R-81</strain>
        <plasmid evidence="2 3">unnamed2</plasmid>
    </source>
</reference>
<evidence type="ECO:0000313" key="3">
    <source>
        <dbReference type="Proteomes" id="UP000479114"/>
    </source>
</evidence>
<keyword evidence="3" id="KW-1185">Reference proteome</keyword>
<dbReference type="AlphaFoldDB" id="A0A6C0PB63"/>
<dbReference type="RefSeq" id="WP_162645948.1">
    <property type="nucleotide sequence ID" value="NZ_CP048288.1"/>
</dbReference>
<sequence>MPDLFDFDYTIELTEEVIQESLQGLILHFKASGNSHSVHMKDREFGRIYQAGGESIIVPGLNGKIRMCIPELEKRGHCHRWNGSSSPMLHLNDELRDFQDPEEIAAKFRAAADRCLAAGGDYYTLYSIRTNISIGVSGPGIDKAITREMDRLAVELGFRHYKEKPKALGMRINHINKKNKPIIEAIFEAMKPMKDHREARQFFDSHAFQDPSRYGDGSENFITLMPSVFDCQCLIESDNIKDTAEILAHIGGSWWKPENEGRLIIRTKDDVYDTIMSEPDDDVEDENEYRIYEDDDIDDEAAELEEDHHEADSDVPGPSIPEGIPA</sequence>
<evidence type="ECO:0000256" key="1">
    <source>
        <dbReference type="SAM" id="MobiDB-lite"/>
    </source>
</evidence>
<feature type="region of interest" description="Disordered" evidence="1">
    <location>
        <begin position="294"/>
        <end position="326"/>
    </location>
</feature>
<proteinExistence type="predicted"/>
<dbReference type="EMBL" id="CP048288">
    <property type="protein sequence ID" value="QHW35814.1"/>
    <property type="molecule type" value="Genomic_DNA"/>
</dbReference>
<feature type="compositionally biased region" description="Acidic residues" evidence="1">
    <location>
        <begin position="294"/>
        <end position="305"/>
    </location>
</feature>
<dbReference type="Proteomes" id="UP000479114">
    <property type="component" value="Plasmid unnamed2"/>
</dbReference>